<dbReference type="EMBL" id="BAAAQA010000029">
    <property type="protein sequence ID" value="GAA2121799.1"/>
    <property type="molecule type" value="Genomic_DNA"/>
</dbReference>
<dbReference type="Proteomes" id="UP001500166">
    <property type="component" value="Unassembled WGS sequence"/>
</dbReference>
<keyword evidence="2" id="KW-1185">Reference proteome</keyword>
<evidence type="ECO:0000313" key="2">
    <source>
        <dbReference type="Proteomes" id="UP001500166"/>
    </source>
</evidence>
<dbReference type="PANTHER" id="PTHR38479">
    <property type="entry name" value="LMO0824 PROTEIN"/>
    <property type="match status" value="1"/>
</dbReference>
<proteinExistence type="predicted"/>
<dbReference type="Pfam" id="PF06224">
    <property type="entry name" value="AlkZ-like"/>
    <property type="match status" value="1"/>
</dbReference>
<reference evidence="1 2" key="1">
    <citation type="journal article" date="2019" name="Int. J. Syst. Evol. Microbiol.">
        <title>The Global Catalogue of Microorganisms (GCM) 10K type strain sequencing project: providing services to taxonomists for standard genome sequencing and annotation.</title>
        <authorList>
            <consortium name="The Broad Institute Genomics Platform"/>
            <consortium name="The Broad Institute Genome Sequencing Center for Infectious Disease"/>
            <person name="Wu L."/>
            <person name="Ma J."/>
        </authorList>
    </citation>
    <scope>NUCLEOTIDE SEQUENCE [LARGE SCALE GENOMIC DNA]</scope>
    <source>
        <strain evidence="1 2">JCM 15914</strain>
    </source>
</reference>
<protein>
    <submittedName>
        <fullName evidence="1">Winged helix DNA-binding domain-containing protein</fullName>
    </submittedName>
</protein>
<dbReference type="PANTHER" id="PTHR38479:SF2">
    <property type="entry name" value="WINGED HELIX DNA-BINDING DOMAIN-CONTAINING PROTEIN"/>
    <property type="match status" value="1"/>
</dbReference>
<keyword evidence="1" id="KW-0238">DNA-binding</keyword>
<comment type="caution">
    <text evidence="1">The sequence shown here is derived from an EMBL/GenBank/DDBJ whole genome shotgun (WGS) entry which is preliminary data.</text>
</comment>
<gene>
    <name evidence="1" type="ORF">GCM10009824_24490</name>
</gene>
<dbReference type="GO" id="GO:0003677">
    <property type="term" value="F:DNA binding"/>
    <property type="evidence" value="ECO:0007669"/>
    <property type="project" value="UniProtKB-KW"/>
</dbReference>
<dbReference type="InterPro" id="IPR009351">
    <property type="entry name" value="AlkZ-like"/>
</dbReference>
<sequence length="293" mass="33145">MRATIHLMTPADAASLRFHTQAVHQRTLKSSFGRDLKDVNLDDVTNDAQALLGERPQTLKELGAALNRKWPDTKPSSLAMIPRFMLPLVQIPPRGQWGQSGAIAYTTLDTWVGQRVEPQHSIEQIILRYLAAFGPATIMDFQAWSGLTKCKPHFDNLNKRLIQARTEGGQVLYDLSEIERPTPHAEETLPVRFLYDYDNLLLAYKDRSRFITPAYSEMQRRFDGTTLQAILVNGKTVGMWTHQTHDQSSLLEARFCEHLSSAVLESVENEASELARWFSPGTDVAVRIEEPES</sequence>
<organism evidence="1 2">
    <name type="scientific">Kocuria atrinae</name>
    <dbReference type="NCBI Taxonomy" id="592377"/>
    <lineage>
        <taxon>Bacteria</taxon>
        <taxon>Bacillati</taxon>
        <taxon>Actinomycetota</taxon>
        <taxon>Actinomycetes</taxon>
        <taxon>Micrococcales</taxon>
        <taxon>Micrococcaceae</taxon>
        <taxon>Kocuria</taxon>
    </lineage>
</organism>
<name>A0ABN2Y8F4_9MICC</name>
<accession>A0ABN2Y8F4</accession>
<evidence type="ECO:0000313" key="1">
    <source>
        <dbReference type="EMBL" id="GAA2121799.1"/>
    </source>
</evidence>